<sequence>MEIRLSKLKKTKIEARRDVHEIMRMLLRREQKIDRNREHLWVLGLAADNTILLIELVSMGSVTRTVAEPMEIYSLALQKRSVKIILVHNHPSGRLVPSPADEDMTDRMIQCGRLLHVPVEDHYIISETGYYSFAESGLLAKLERSEKYMLDYELEAKVREEGRKAGELTGERVGARDQARQIARQMKSSGYAVAEIMKLTGLSKAAVQRLKVE</sequence>
<evidence type="ECO:0000259" key="6">
    <source>
        <dbReference type="PROSITE" id="PS50249"/>
    </source>
</evidence>
<dbReference type="Gene3D" id="3.40.140.10">
    <property type="entry name" value="Cytidine Deaminase, domain 2"/>
    <property type="match status" value="1"/>
</dbReference>
<evidence type="ECO:0000256" key="3">
    <source>
        <dbReference type="ARBA" id="ARBA00022801"/>
    </source>
</evidence>
<dbReference type="Pfam" id="PF04002">
    <property type="entry name" value="RadC"/>
    <property type="match status" value="1"/>
</dbReference>
<dbReference type="CDD" id="cd08071">
    <property type="entry name" value="MPN_DUF2466"/>
    <property type="match status" value="1"/>
</dbReference>
<organism evidence="7 8">
    <name type="scientific">Chitinophaga pollutisoli</name>
    <dbReference type="NCBI Taxonomy" id="3133966"/>
    <lineage>
        <taxon>Bacteria</taxon>
        <taxon>Pseudomonadati</taxon>
        <taxon>Bacteroidota</taxon>
        <taxon>Chitinophagia</taxon>
        <taxon>Chitinophagales</taxon>
        <taxon>Chitinophagaceae</taxon>
        <taxon>Chitinophaga</taxon>
    </lineage>
</organism>
<dbReference type="RefSeq" id="WP_341836411.1">
    <property type="nucleotide sequence ID" value="NZ_CP149822.1"/>
</dbReference>
<dbReference type="InterPro" id="IPR001405">
    <property type="entry name" value="UPF0758"/>
</dbReference>
<keyword evidence="2" id="KW-0479">Metal-binding</keyword>
<dbReference type="PANTHER" id="PTHR30471">
    <property type="entry name" value="DNA REPAIR PROTEIN RADC"/>
    <property type="match status" value="1"/>
</dbReference>
<name>A0ABZ2YQB9_9BACT</name>
<dbReference type="InterPro" id="IPR025657">
    <property type="entry name" value="RadC_JAB"/>
</dbReference>
<feature type="domain" description="MPN" evidence="6">
    <location>
        <begin position="12"/>
        <end position="139"/>
    </location>
</feature>
<dbReference type="InterPro" id="IPR037518">
    <property type="entry name" value="MPN"/>
</dbReference>
<accession>A0ABZ2YQB9</accession>
<reference evidence="8" key="1">
    <citation type="submission" date="2024-03" db="EMBL/GenBank/DDBJ databases">
        <title>Chitinophaga horti sp. nov., isolated from garden soil.</title>
        <authorList>
            <person name="Lee D.S."/>
            <person name="Han D.M."/>
            <person name="Baek J.H."/>
            <person name="Choi D.G."/>
            <person name="Jeon J.H."/>
            <person name="Jeon C.O."/>
        </authorList>
    </citation>
    <scope>NUCLEOTIDE SEQUENCE [LARGE SCALE GENOMIC DNA]</scope>
    <source>
        <strain evidence="8">GPA1</strain>
    </source>
</reference>
<protein>
    <submittedName>
        <fullName evidence="7">JAB domain-containing protein</fullName>
    </submittedName>
</protein>
<dbReference type="PANTHER" id="PTHR30471:SF3">
    <property type="entry name" value="UPF0758 PROTEIN YEES-RELATED"/>
    <property type="match status" value="1"/>
</dbReference>
<evidence type="ECO:0000256" key="1">
    <source>
        <dbReference type="ARBA" id="ARBA00022670"/>
    </source>
</evidence>
<evidence type="ECO:0000313" key="7">
    <source>
        <dbReference type="EMBL" id="WZN41562.1"/>
    </source>
</evidence>
<dbReference type="InterPro" id="IPR020891">
    <property type="entry name" value="UPF0758_CS"/>
</dbReference>
<dbReference type="EMBL" id="CP149822">
    <property type="protein sequence ID" value="WZN41562.1"/>
    <property type="molecule type" value="Genomic_DNA"/>
</dbReference>
<dbReference type="PROSITE" id="PS50249">
    <property type="entry name" value="MPN"/>
    <property type="match status" value="1"/>
</dbReference>
<evidence type="ECO:0000256" key="2">
    <source>
        <dbReference type="ARBA" id="ARBA00022723"/>
    </source>
</evidence>
<gene>
    <name evidence="7" type="ORF">WJU16_00735</name>
</gene>
<proteinExistence type="predicted"/>
<evidence type="ECO:0000256" key="4">
    <source>
        <dbReference type="ARBA" id="ARBA00022833"/>
    </source>
</evidence>
<keyword evidence="1" id="KW-0645">Protease</keyword>
<dbReference type="PROSITE" id="PS01302">
    <property type="entry name" value="UPF0758"/>
    <property type="match status" value="1"/>
</dbReference>
<keyword evidence="3" id="KW-0378">Hydrolase</keyword>
<evidence type="ECO:0000313" key="8">
    <source>
        <dbReference type="Proteomes" id="UP001485459"/>
    </source>
</evidence>
<dbReference type="Proteomes" id="UP001485459">
    <property type="component" value="Chromosome"/>
</dbReference>
<keyword evidence="5" id="KW-0482">Metalloprotease</keyword>
<evidence type="ECO:0000256" key="5">
    <source>
        <dbReference type="ARBA" id="ARBA00023049"/>
    </source>
</evidence>
<keyword evidence="4" id="KW-0862">Zinc</keyword>
<keyword evidence="8" id="KW-1185">Reference proteome</keyword>